<evidence type="ECO:0000313" key="2">
    <source>
        <dbReference type="Proteomes" id="UP001231649"/>
    </source>
</evidence>
<evidence type="ECO:0000313" key="1">
    <source>
        <dbReference type="EMBL" id="KAJ8711756.1"/>
    </source>
</evidence>
<dbReference type="Proteomes" id="UP001231649">
    <property type="component" value="Chromosome 22"/>
</dbReference>
<protein>
    <submittedName>
        <fullName evidence="1">Uncharacterized protein</fullName>
    </submittedName>
</protein>
<accession>A0ACC2Q978</accession>
<keyword evidence="2" id="KW-1185">Reference proteome</keyword>
<dbReference type="EMBL" id="CM056798">
    <property type="protein sequence ID" value="KAJ8711756.1"/>
    <property type="molecule type" value="Genomic_DNA"/>
</dbReference>
<organism evidence="1 2">
    <name type="scientific">Mythimna loreyi</name>
    <dbReference type="NCBI Taxonomy" id="667449"/>
    <lineage>
        <taxon>Eukaryota</taxon>
        <taxon>Metazoa</taxon>
        <taxon>Ecdysozoa</taxon>
        <taxon>Arthropoda</taxon>
        <taxon>Hexapoda</taxon>
        <taxon>Insecta</taxon>
        <taxon>Pterygota</taxon>
        <taxon>Neoptera</taxon>
        <taxon>Endopterygota</taxon>
        <taxon>Lepidoptera</taxon>
        <taxon>Glossata</taxon>
        <taxon>Ditrysia</taxon>
        <taxon>Noctuoidea</taxon>
        <taxon>Noctuidae</taxon>
        <taxon>Noctuinae</taxon>
        <taxon>Hadenini</taxon>
        <taxon>Mythimna</taxon>
    </lineage>
</organism>
<gene>
    <name evidence="1" type="ORF">PYW08_008710</name>
</gene>
<sequence>MFKPVTHVLFDMDGLLLNTEDLYTVGFQQVASRFGKEFTFALKSKIMGQQSKEFASTIIDDLGLPLSVDEFLSETREIFDELFPQCKIMPGVEKLIRHLHNNNVGIGLATSSSKESYDLKTVNHQELFDLFPCKTWGTSDPDVKRGKPFPDIFFVAANKFPDKPAPEKCLVFEDSINGVRAARAAGMQVVMVPDPRLDRSRTTEATLVLDSVENFRPELFGLPPYKKND</sequence>
<proteinExistence type="predicted"/>
<reference evidence="1" key="1">
    <citation type="submission" date="2023-03" db="EMBL/GenBank/DDBJ databases">
        <title>Chromosome-level genomes of two armyworms, Mythimna separata and Mythimna loreyi, provide insights into the biosynthesis and reception of sex pheromones.</title>
        <authorList>
            <person name="Zhao H."/>
        </authorList>
    </citation>
    <scope>NUCLEOTIDE SEQUENCE</scope>
    <source>
        <strain evidence="1">BeijingLab</strain>
    </source>
</reference>
<comment type="caution">
    <text evidence="1">The sequence shown here is derived from an EMBL/GenBank/DDBJ whole genome shotgun (WGS) entry which is preliminary data.</text>
</comment>
<name>A0ACC2Q978_9NEOP</name>